<keyword evidence="2" id="KW-0812">Transmembrane</keyword>
<feature type="transmembrane region" description="Helical" evidence="2">
    <location>
        <begin position="148"/>
        <end position="172"/>
    </location>
</feature>
<gene>
    <name evidence="3" type="ORF">GCM10025780_13730</name>
</gene>
<feature type="transmembrane region" description="Helical" evidence="2">
    <location>
        <begin position="184"/>
        <end position="207"/>
    </location>
</feature>
<evidence type="ECO:0000313" key="3">
    <source>
        <dbReference type="EMBL" id="GAA4671277.1"/>
    </source>
</evidence>
<accession>A0ABP8VT37</accession>
<dbReference type="Proteomes" id="UP001501295">
    <property type="component" value="Unassembled WGS sequence"/>
</dbReference>
<feature type="compositionally biased region" description="Basic and acidic residues" evidence="1">
    <location>
        <begin position="1"/>
        <end position="11"/>
    </location>
</feature>
<feature type="transmembrane region" description="Helical" evidence="2">
    <location>
        <begin position="107"/>
        <end position="128"/>
    </location>
</feature>
<keyword evidence="2" id="KW-0472">Membrane</keyword>
<keyword evidence="4" id="KW-1185">Reference proteome</keyword>
<name>A0ABP8VT37_9MICO</name>
<dbReference type="Pfam" id="PF19779">
    <property type="entry name" value="DUF6264"/>
    <property type="match status" value="1"/>
</dbReference>
<reference evidence="4" key="1">
    <citation type="journal article" date="2019" name="Int. J. Syst. Evol. Microbiol.">
        <title>The Global Catalogue of Microorganisms (GCM) 10K type strain sequencing project: providing services to taxonomists for standard genome sequencing and annotation.</title>
        <authorList>
            <consortium name="The Broad Institute Genomics Platform"/>
            <consortium name="The Broad Institute Genome Sequencing Center for Infectious Disease"/>
            <person name="Wu L."/>
            <person name="Ma J."/>
        </authorList>
    </citation>
    <scope>NUCLEOTIDE SEQUENCE [LARGE SCALE GENOMIC DNA]</scope>
    <source>
        <strain evidence="4">JCM 18956</strain>
    </source>
</reference>
<keyword evidence="2" id="KW-1133">Transmembrane helix</keyword>
<organism evidence="3 4">
    <name type="scientific">Frondihabitans cladoniiphilus</name>
    <dbReference type="NCBI Taxonomy" id="715785"/>
    <lineage>
        <taxon>Bacteria</taxon>
        <taxon>Bacillati</taxon>
        <taxon>Actinomycetota</taxon>
        <taxon>Actinomycetes</taxon>
        <taxon>Micrococcales</taxon>
        <taxon>Microbacteriaceae</taxon>
        <taxon>Frondihabitans</taxon>
    </lineage>
</organism>
<proteinExistence type="predicted"/>
<dbReference type="RefSeq" id="WP_345374694.1">
    <property type="nucleotide sequence ID" value="NZ_BAABLM010000002.1"/>
</dbReference>
<evidence type="ECO:0000256" key="2">
    <source>
        <dbReference type="SAM" id="Phobius"/>
    </source>
</evidence>
<feature type="compositionally biased region" description="Low complexity" evidence="1">
    <location>
        <begin position="43"/>
        <end position="59"/>
    </location>
</feature>
<protein>
    <submittedName>
        <fullName evidence="3">Uncharacterized protein</fullName>
    </submittedName>
</protein>
<dbReference type="EMBL" id="BAABLM010000002">
    <property type="protein sequence ID" value="GAA4671277.1"/>
    <property type="molecule type" value="Genomic_DNA"/>
</dbReference>
<evidence type="ECO:0000313" key="4">
    <source>
        <dbReference type="Proteomes" id="UP001501295"/>
    </source>
</evidence>
<comment type="caution">
    <text evidence="3">The sequence shown here is derived from an EMBL/GenBank/DDBJ whole genome shotgun (WGS) entry which is preliminary data.</text>
</comment>
<feature type="region of interest" description="Disordered" evidence="1">
    <location>
        <begin position="1"/>
        <end position="86"/>
    </location>
</feature>
<dbReference type="InterPro" id="IPR046231">
    <property type="entry name" value="DUF6264"/>
</dbReference>
<feature type="compositionally biased region" description="Basic and acidic residues" evidence="1">
    <location>
        <begin position="20"/>
        <end position="31"/>
    </location>
</feature>
<evidence type="ECO:0000256" key="1">
    <source>
        <dbReference type="SAM" id="MobiDB-lite"/>
    </source>
</evidence>
<sequence>MTAGDDTRVDTAGEPGDAPADDRPRYGERAPVRQAPQYGEYAPPGWVSPVPVPEPSSEAEPVHPTPERLFTPGAPRGYDAPPPSGAPVPGAPPIAYRRGGFNRYATYFLLVFGAYEVVSAAVTASGFATGLTRQFESLGYLKGTFRDLAALQTVGTTSAVVSIVLFALAAVWSFRRMRAGRSSWWILFVAGAVANLGTGLAVVSIVMNDPSYTGTLGS</sequence>